<comment type="caution">
    <text evidence="1">The sequence shown here is derived from an EMBL/GenBank/DDBJ whole genome shotgun (WGS) entry which is preliminary data.</text>
</comment>
<dbReference type="EMBL" id="BQNB010020323">
    <property type="protein sequence ID" value="GJT94733.1"/>
    <property type="molecule type" value="Genomic_DNA"/>
</dbReference>
<accession>A0ABQ5I5R1</accession>
<name>A0ABQ5I5R1_9ASTR</name>
<gene>
    <name evidence="1" type="ORF">Tco_1090251</name>
</gene>
<evidence type="ECO:0000313" key="1">
    <source>
        <dbReference type="EMBL" id="GJT94733.1"/>
    </source>
</evidence>
<reference evidence="1" key="2">
    <citation type="submission" date="2022-01" db="EMBL/GenBank/DDBJ databases">
        <authorList>
            <person name="Yamashiro T."/>
            <person name="Shiraishi A."/>
            <person name="Satake H."/>
            <person name="Nakayama K."/>
        </authorList>
    </citation>
    <scope>NUCLEOTIDE SEQUENCE</scope>
</reference>
<reference evidence="1" key="1">
    <citation type="journal article" date="2022" name="Int. J. Mol. Sci.">
        <title>Draft Genome of Tanacetum Coccineum: Genomic Comparison of Closely Related Tanacetum-Family Plants.</title>
        <authorList>
            <person name="Yamashiro T."/>
            <person name="Shiraishi A."/>
            <person name="Nakayama K."/>
            <person name="Satake H."/>
        </authorList>
    </citation>
    <scope>NUCLEOTIDE SEQUENCE</scope>
</reference>
<dbReference type="Proteomes" id="UP001151760">
    <property type="component" value="Unassembled WGS sequence"/>
</dbReference>
<organism evidence="1 2">
    <name type="scientific">Tanacetum coccineum</name>
    <dbReference type="NCBI Taxonomy" id="301880"/>
    <lineage>
        <taxon>Eukaryota</taxon>
        <taxon>Viridiplantae</taxon>
        <taxon>Streptophyta</taxon>
        <taxon>Embryophyta</taxon>
        <taxon>Tracheophyta</taxon>
        <taxon>Spermatophyta</taxon>
        <taxon>Magnoliopsida</taxon>
        <taxon>eudicotyledons</taxon>
        <taxon>Gunneridae</taxon>
        <taxon>Pentapetalae</taxon>
        <taxon>asterids</taxon>
        <taxon>campanulids</taxon>
        <taxon>Asterales</taxon>
        <taxon>Asteraceae</taxon>
        <taxon>Asteroideae</taxon>
        <taxon>Anthemideae</taxon>
        <taxon>Anthemidinae</taxon>
        <taxon>Tanacetum</taxon>
    </lineage>
</organism>
<sequence length="378" mass="43462">MDDPSITMAEYIRLEEEKARRRGKVFNWETATYGKIWYDEDVHDLRFIENEFPAISLKSGETLSCEPTVSSLNDEIDFKITATYGKIWDNEDVHDLKSVEMEFPAIVFNDTLTSEATLLCEPTVSSLNNDEIDFRISFDEFDDEDCTVIFDKNSFSYKIISVNNLKTDSENDNDKVNMPLLPSPKPTVSYFDDLDFFKDFENEFPAIVYNDAQTSKSDLLTEPILNPQHIDEFNLKDETSLSECDEEEQNVLNFNDLFPFNVIYPDELKMDTDNDNDKVDIEHSSGDLSVKPLPDVINTDVGAYAHGSNKLLETSHDTSNKIFKTKTFIEGLNFNIMTWNHLNKGMPFIFLIKNLYVSFGIPFDPKLFYKDGIKLGQV</sequence>
<keyword evidence="2" id="KW-1185">Reference proteome</keyword>
<evidence type="ECO:0000313" key="2">
    <source>
        <dbReference type="Proteomes" id="UP001151760"/>
    </source>
</evidence>
<protein>
    <submittedName>
        <fullName evidence="1">Uncharacterized protein</fullName>
    </submittedName>
</protein>
<proteinExistence type="predicted"/>